<feature type="domain" description="Nitroreductase" evidence="6">
    <location>
        <begin position="8"/>
        <end position="67"/>
    </location>
</feature>
<comment type="similarity">
    <text evidence="2">Belongs to the nitroreductase family.</text>
</comment>
<evidence type="ECO:0000313" key="7">
    <source>
        <dbReference type="EMBL" id="SFP76213.1"/>
    </source>
</evidence>
<proteinExistence type="inferred from homology"/>
<dbReference type="PANTHER" id="PTHR43673">
    <property type="entry name" value="NAD(P)H NITROREDUCTASE YDGI-RELATED"/>
    <property type="match status" value="1"/>
</dbReference>
<dbReference type="GO" id="GO:0016491">
    <property type="term" value="F:oxidoreductase activity"/>
    <property type="evidence" value="ECO:0007669"/>
    <property type="project" value="UniProtKB-KW"/>
</dbReference>
<dbReference type="Proteomes" id="UP000198577">
    <property type="component" value="Unassembled WGS sequence"/>
</dbReference>
<dbReference type="PANTHER" id="PTHR43673:SF2">
    <property type="entry name" value="NITROREDUCTASE"/>
    <property type="match status" value="1"/>
</dbReference>
<evidence type="ECO:0000256" key="2">
    <source>
        <dbReference type="ARBA" id="ARBA00007118"/>
    </source>
</evidence>
<accession>A0A1I5SZL5</accession>
<evidence type="ECO:0000259" key="6">
    <source>
        <dbReference type="Pfam" id="PF00881"/>
    </source>
</evidence>
<dbReference type="AlphaFoldDB" id="A0A1I5SZL5"/>
<dbReference type="EMBL" id="FOXR01000003">
    <property type="protein sequence ID" value="SFP76213.1"/>
    <property type="molecule type" value="Genomic_DNA"/>
</dbReference>
<sequence length="176" mass="19608">MDFLQLAKNRYSCRSYKKVPVEKEKLEQVLEAGRIAPSACNLQPFYFVVVTDEDLKQKVASSYRGQWIKDAPAIIVACGDHSKSWKRADGKDHCDIDVAIAVDHMTLAAAELGLGTCWVCAFDAAKCREVLNLPAHIEPVVLLPIGYPADKGNPDRHQAQRKKLDDIVRWNGFQGA</sequence>
<keyword evidence="8" id="KW-1185">Reference proteome</keyword>
<reference evidence="7 8" key="1">
    <citation type="submission" date="2016-10" db="EMBL/GenBank/DDBJ databases">
        <authorList>
            <person name="de Groot N.N."/>
        </authorList>
    </citation>
    <scope>NUCLEOTIDE SEQUENCE [LARGE SCALE GENOMIC DNA]</scope>
    <source>
        <strain evidence="7 8">DSM 20678</strain>
    </source>
</reference>
<dbReference type="OrthoDB" id="9812105at2"/>
<protein>
    <submittedName>
        <fullName evidence="7">Nitroreductase</fullName>
    </submittedName>
</protein>
<evidence type="ECO:0000256" key="3">
    <source>
        <dbReference type="ARBA" id="ARBA00022630"/>
    </source>
</evidence>
<dbReference type="STRING" id="937334.SAMN05444406_103120"/>
<dbReference type="Pfam" id="PF00881">
    <property type="entry name" value="Nitroreductase"/>
    <property type="match status" value="1"/>
</dbReference>
<dbReference type="InterPro" id="IPR000415">
    <property type="entry name" value="Nitroreductase-like"/>
</dbReference>
<evidence type="ECO:0000256" key="4">
    <source>
        <dbReference type="ARBA" id="ARBA00022643"/>
    </source>
</evidence>
<dbReference type="Gene3D" id="3.40.109.10">
    <property type="entry name" value="NADH Oxidase"/>
    <property type="match status" value="1"/>
</dbReference>
<evidence type="ECO:0000256" key="5">
    <source>
        <dbReference type="ARBA" id="ARBA00023002"/>
    </source>
</evidence>
<keyword evidence="4" id="KW-0288">FMN</keyword>
<gene>
    <name evidence="7" type="ORF">SAMN05444406_103120</name>
</gene>
<evidence type="ECO:0000313" key="8">
    <source>
        <dbReference type="Proteomes" id="UP000198577"/>
    </source>
</evidence>
<comment type="cofactor">
    <cofactor evidence="1">
        <name>FMN</name>
        <dbReference type="ChEBI" id="CHEBI:58210"/>
    </cofactor>
</comment>
<keyword evidence="5" id="KW-0560">Oxidoreductase</keyword>
<dbReference type="CDD" id="cd20609">
    <property type="entry name" value="nitroreductase"/>
    <property type="match status" value="1"/>
</dbReference>
<dbReference type="SUPFAM" id="SSF55469">
    <property type="entry name" value="FMN-dependent nitroreductase-like"/>
    <property type="match status" value="1"/>
</dbReference>
<keyword evidence="3" id="KW-0285">Flavoprotein</keyword>
<dbReference type="InterPro" id="IPR029479">
    <property type="entry name" value="Nitroreductase"/>
</dbReference>
<dbReference type="RefSeq" id="WP_092281941.1">
    <property type="nucleotide sequence ID" value="NZ_FOXR01000003.1"/>
</dbReference>
<evidence type="ECO:0000256" key="1">
    <source>
        <dbReference type="ARBA" id="ARBA00001917"/>
    </source>
</evidence>
<organism evidence="7 8">
    <name type="scientific">Caldicoprobacter faecalis</name>
    <dbReference type="NCBI Taxonomy" id="937334"/>
    <lineage>
        <taxon>Bacteria</taxon>
        <taxon>Bacillati</taxon>
        <taxon>Bacillota</taxon>
        <taxon>Clostridia</taxon>
        <taxon>Caldicoprobacterales</taxon>
        <taxon>Caldicoprobacteraceae</taxon>
        <taxon>Caldicoprobacter</taxon>
    </lineage>
</organism>
<name>A0A1I5SZL5_9FIRM</name>